<dbReference type="InterPro" id="IPR000223">
    <property type="entry name" value="Pept_S26A_signal_pept_1"/>
</dbReference>
<name>A0A524RML2_9CHRO</name>
<comment type="subcellular location">
    <subcellularLocation>
        <location evidence="2">Cell membrane</location>
        <topology evidence="2">Single-pass type II membrane protein</topology>
    </subcellularLocation>
    <subcellularLocation>
        <location evidence="7">Membrane</location>
        <topology evidence="7">Single-pass type II membrane protein</topology>
    </subcellularLocation>
</comment>
<dbReference type="InterPro" id="IPR019757">
    <property type="entry name" value="Pept_S26A_signal_pept_1_Lys-AS"/>
</dbReference>
<protein>
    <recommendedName>
        <fullName evidence="4 7">Signal peptidase I</fullName>
        <ecNumber evidence="4 7">3.4.21.89</ecNumber>
    </recommendedName>
</protein>
<evidence type="ECO:0000259" key="8">
    <source>
        <dbReference type="Pfam" id="PF10502"/>
    </source>
</evidence>
<dbReference type="PROSITE" id="PS00761">
    <property type="entry name" value="SPASE_I_3"/>
    <property type="match status" value="1"/>
</dbReference>
<dbReference type="EMBL" id="SRMO01000071">
    <property type="protein sequence ID" value="TGG91866.1"/>
    <property type="molecule type" value="Genomic_DNA"/>
</dbReference>
<keyword evidence="5 7" id="KW-0378">Hydrolase</keyword>
<dbReference type="InterPro" id="IPR036286">
    <property type="entry name" value="LexA/Signal_pep-like_sf"/>
</dbReference>
<dbReference type="SUPFAM" id="SSF51306">
    <property type="entry name" value="LexA/Signal peptidase"/>
    <property type="match status" value="1"/>
</dbReference>
<dbReference type="AlphaFoldDB" id="A0A524RML2"/>
<proteinExistence type="inferred from homology"/>
<feature type="active site" evidence="6">
    <location>
        <position position="36"/>
    </location>
</feature>
<evidence type="ECO:0000313" key="10">
    <source>
        <dbReference type="Proteomes" id="UP000317990"/>
    </source>
</evidence>
<comment type="catalytic activity">
    <reaction evidence="1 7">
        <text>Cleavage of hydrophobic, N-terminal signal or leader sequences from secreted and periplasmic proteins.</text>
        <dbReference type="EC" id="3.4.21.89"/>
    </reaction>
</comment>
<evidence type="ECO:0000313" key="9">
    <source>
        <dbReference type="EMBL" id="TGG91866.1"/>
    </source>
</evidence>
<dbReference type="PANTHER" id="PTHR43390:SF1">
    <property type="entry name" value="CHLOROPLAST PROCESSING PEPTIDASE"/>
    <property type="match status" value="1"/>
</dbReference>
<evidence type="ECO:0000256" key="4">
    <source>
        <dbReference type="ARBA" id="ARBA00013208"/>
    </source>
</evidence>
<dbReference type="Pfam" id="PF10502">
    <property type="entry name" value="Peptidase_S26"/>
    <property type="match status" value="1"/>
</dbReference>
<dbReference type="PROSITE" id="PS00760">
    <property type="entry name" value="SPASE_I_2"/>
    <property type="match status" value="1"/>
</dbReference>
<dbReference type="EC" id="3.4.21.89" evidence="4 7"/>
<dbReference type="GO" id="GO:0005886">
    <property type="term" value="C:plasma membrane"/>
    <property type="evidence" value="ECO:0007669"/>
    <property type="project" value="UniProtKB-SubCell"/>
</dbReference>
<dbReference type="Proteomes" id="UP000317990">
    <property type="component" value="Unassembled WGS sequence"/>
</dbReference>
<comment type="similarity">
    <text evidence="3 7">Belongs to the peptidase S26 family.</text>
</comment>
<feature type="domain" description="Peptidase S26" evidence="8">
    <location>
        <begin position="13"/>
        <end position="195"/>
    </location>
</feature>
<organism evidence="9 10">
    <name type="scientific">Aphanocapsa feldmannii 277cV</name>
    <dbReference type="NCBI Taxonomy" id="2507553"/>
    <lineage>
        <taxon>Bacteria</taxon>
        <taxon>Bacillati</taxon>
        <taxon>Cyanobacteriota</taxon>
        <taxon>Cyanophyceae</taxon>
        <taxon>Oscillatoriophycideae</taxon>
        <taxon>Chroococcales</taxon>
        <taxon>Microcystaceae</taxon>
        <taxon>Aphanocapsa</taxon>
    </lineage>
</organism>
<dbReference type="GO" id="GO:0006465">
    <property type="term" value="P:signal peptide processing"/>
    <property type="evidence" value="ECO:0007669"/>
    <property type="project" value="InterPro"/>
</dbReference>
<evidence type="ECO:0000256" key="1">
    <source>
        <dbReference type="ARBA" id="ARBA00000677"/>
    </source>
</evidence>
<dbReference type="GO" id="GO:0009003">
    <property type="term" value="F:signal peptidase activity"/>
    <property type="evidence" value="ECO:0007669"/>
    <property type="project" value="UniProtKB-EC"/>
</dbReference>
<feature type="active site" evidence="6">
    <location>
        <position position="110"/>
    </location>
</feature>
<evidence type="ECO:0000256" key="6">
    <source>
        <dbReference type="PIRSR" id="PIRSR600223-1"/>
    </source>
</evidence>
<keyword evidence="7" id="KW-0645">Protease</keyword>
<evidence type="ECO:0000256" key="3">
    <source>
        <dbReference type="ARBA" id="ARBA00009370"/>
    </source>
</evidence>
<dbReference type="CDD" id="cd06530">
    <property type="entry name" value="S26_SPase_I"/>
    <property type="match status" value="1"/>
</dbReference>
<gene>
    <name evidence="9" type="primary">lepB</name>
    <name evidence="9" type="ORF">ERJ67_07465</name>
</gene>
<dbReference type="InterPro" id="IPR019758">
    <property type="entry name" value="Pept_S26A_signal_pept_1_CS"/>
</dbReference>
<evidence type="ECO:0000256" key="5">
    <source>
        <dbReference type="ARBA" id="ARBA00022801"/>
    </source>
</evidence>
<reference evidence="9 10" key="1">
    <citation type="journal article" date="2019" name="mSystems">
        <title>Life at home and on the roam: Genomic adaptions reflect the dual lifestyle of an intracellular, facultative symbiont.</title>
        <authorList>
            <person name="Burgsdorf I."/>
        </authorList>
    </citation>
    <scope>NUCLEOTIDE SEQUENCE [LARGE SCALE GENOMIC DNA]</scope>
    <source>
        <strain evidence="9">277cV</strain>
    </source>
</reference>
<accession>A0A524RML2</accession>
<comment type="caution">
    <text evidence="9">The sequence shown here is derived from an EMBL/GenBank/DDBJ whole genome shotgun (WGS) entry which is preliminary data.</text>
</comment>
<dbReference type="PANTHER" id="PTHR43390">
    <property type="entry name" value="SIGNAL PEPTIDASE I"/>
    <property type="match status" value="1"/>
</dbReference>
<dbReference type="GO" id="GO:0004252">
    <property type="term" value="F:serine-type endopeptidase activity"/>
    <property type="evidence" value="ECO:0007669"/>
    <property type="project" value="InterPro"/>
</dbReference>
<sequence>MKLVKGLLASPTLLTLVGFLGIRATLVEARYIPSGSMLPELQIQDRLLVEKVSKHRGFPRRGDILVFNSPYRFSRIGAGLPDPFPGQCALASVPLLSVGFQHRKCDAYIKRVVGLPGEVVRIDRSGAVWINGQWLDEPYVRNWCSPQQPCSPLTIKVSPGAVLVLGDNRPNSQDSRFWGALPSDEIIGTARFRFWPPGQFGNLPEAYSDLAQQDR</sequence>
<evidence type="ECO:0000256" key="7">
    <source>
        <dbReference type="RuleBase" id="RU362042"/>
    </source>
</evidence>
<dbReference type="PRINTS" id="PR00727">
    <property type="entry name" value="LEADERPTASE"/>
</dbReference>
<evidence type="ECO:0000256" key="2">
    <source>
        <dbReference type="ARBA" id="ARBA00004401"/>
    </source>
</evidence>
<dbReference type="NCBIfam" id="TIGR02227">
    <property type="entry name" value="sigpep_I_bact"/>
    <property type="match status" value="1"/>
</dbReference>
<dbReference type="InterPro" id="IPR019533">
    <property type="entry name" value="Peptidase_S26"/>
</dbReference>
<dbReference type="Gene3D" id="2.10.109.10">
    <property type="entry name" value="Umud Fragment, subunit A"/>
    <property type="match status" value="1"/>
</dbReference>